<accession>A0ABU5TWJ8</accession>
<keyword evidence="1" id="KW-0812">Transmembrane</keyword>
<dbReference type="Proteomes" id="UP001301728">
    <property type="component" value="Unassembled WGS sequence"/>
</dbReference>
<protein>
    <submittedName>
        <fullName evidence="2">Uncharacterized protein</fullName>
    </submittedName>
</protein>
<keyword evidence="3" id="KW-1185">Reference proteome</keyword>
<evidence type="ECO:0000313" key="2">
    <source>
        <dbReference type="EMBL" id="MEA5519279.1"/>
    </source>
</evidence>
<sequence length="210" mass="22799">MVAKEMTANSQNTQNTLVIKSITAIGVTVFSGFMFMSWQNTLSEYQKAEQSKKAVATQITPTTASTTPVKTEPVAANSTQTITQPPVSTMAENPSTPIVNSIPPTVEAEAEITDPKLIESLNQKLYNQVDTAWQETPTFSDNLVYQVKVQENGEIADYSPLNEAAVQHLSEVPLDNLQDQKSGELSAKVAKFLVVLTPSGSLQVNPWIGQ</sequence>
<name>A0ABU5TWJ8_9CYAN</name>
<dbReference type="RefSeq" id="WP_323274776.1">
    <property type="nucleotide sequence ID" value="NZ_JAYGHT010000025.1"/>
</dbReference>
<keyword evidence="1" id="KW-0472">Membrane</keyword>
<keyword evidence="1" id="KW-1133">Transmembrane helix</keyword>
<gene>
    <name evidence="2" type="ORF">VB854_09980</name>
</gene>
<reference evidence="2 3" key="1">
    <citation type="submission" date="2023-12" db="EMBL/GenBank/DDBJ databases">
        <title>Baltic Sea Cyanobacteria.</title>
        <authorList>
            <person name="Delbaje E."/>
            <person name="Fewer D.P."/>
            <person name="Shishido T.K."/>
        </authorList>
    </citation>
    <scope>NUCLEOTIDE SEQUENCE [LARGE SCALE GENOMIC DNA]</scope>
    <source>
        <strain evidence="2 3">CCNP 1315</strain>
    </source>
</reference>
<comment type="caution">
    <text evidence="2">The sequence shown here is derived from an EMBL/GenBank/DDBJ whole genome shotgun (WGS) entry which is preliminary data.</text>
</comment>
<organism evidence="2 3">
    <name type="scientific">Limnoraphis robusta CCNP1315</name>
    <dbReference type="NCBI Taxonomy" id="3110306"/>
    <lineage>
        <taxon>Bacteria</taxon>
        <taxon>Bacillati</taxon>
        <taxon>Cyanobacteriota</taxon>
        <taxon>Cyanophyceae</taxon>
        <taxon>Oscillatoriophycideae</taxon>
        <taxon>Oscillatoriales</taxon>
        <taxon>Sirenicapillariaceae</taxon>
        <taxon>Limnoraphis</taxon>
    </lineage>
</organism>
<feature type="transmembrane region" description="Helical" evidence="1">
    <location>
        <begin position="17"/>
        <end position="38"/>
    </location>
</feature>
<evidence type="ECO:0000256" key="1">
    <source>
        <dbReference type="SAM" id="Phobius"/>
    </source>
</evidence>
<dbReference type="EMBL" id="JAYGHT010000025">
    <property type="protein sequence ID" value="MEA5519279.1"/>
    <property type="molecule type" value="Genomic_DNA"/>
</dbReference>
<evidence type="ECO:0000313" key="3">
    <source>
        <dbReference type="Proteomes" id="UP001301728"/>
    </source>
</evidence>
<proteinExistence type="predicted"/>